<organism evidence="2 3">
    <name type="scientific">Alteromonas profundi</name>
    <dbReference type="NCBI Taxonomy" id="2696062"/>
    <lineage>
        <taxon>Bacteria</taxon>
        <taxon>Pseudomonadati</taxon>
        <taxon>Pseudomonadota</taxon>
        <taxon>Gammaproteobacteria</taxon>
        <taxon>Alteromonadales</taxon>
        <taxon>Alteromonadaceae</taxon>
        <taxon>Alteromonas/Salinimonas group</taxon>
        <taxon>Alteromonas</taxon>
    </lineage>
</organism>
<protein>
    <submittedName>
        <fullName evidence="2">Cupin fold metalloprotein, WbuC family</fullName>
    </submittedName>
</protein>
<dbReference type="Gene3D" id="2.60.120.10">
    <property type="entry name" value="Jelly Rolls"/>
    <property type="match status" value="1"/>
</dbReference>
<accession>A0A7X5LL91</accession>
<dbReference type="EMBL" id="JAAAWN010000010">
    <property type="protein sequence ID" value="NDV91374.1"/>
    <property type="molecule type" value="Genomic_DNA"/>
</dbReference>
<feature type="domain" description="Cupin fold metalloprotein WbuC cupin" evidence="1">
    <location>
        <begin position="8"/>
        <end position="90"/>
    </location>
</feature>
<name>A0A7X5LL91_9ALTE</name>
<sequence>MQNLQVFDSTTLNQLKHEAQNSPRQRANLNVHNSYTDLVQRLFIAMYPDSYVRPHRHIQMHKWEFFMVVEGSIELLFFDESAVLTERITLDADGDCKAIEIPPNTWHATVCHTPVVFMEVKQGPYEINEDKGFATWAPEEGTPEVKNFLARLKNASRGTCFSTAMG</sequence>
<dbReference type="InterPro" id="IPR011051">
    <property type="entry name" value="RmlC_Cupin_sf"/>
</dbReference>
<evidence type="ECO:0000313" key="3">
    <source>
        <dbReference type="Proteomes" id="UP000470213"/>
    </source>
</evidence>
<reference evidence="2 3" key="1">
    <citation type="submission" date="2020-01" db="EMBL/GenBank/DDBJ databases">
        <authorList>
            <person name="Chen J."/>
            <person name="Zhu S."/>
            <person name="Yang J."/>
        </authorList>
    </citation>
    <scope>NUCLEOTIDE SEQUENCE [LARGE SCALE GENOMIC DNA]</scope>
    <source>
        <strain evidence="2 3">345S023</strain>
    </source>
</reference>
<dbReference type="RefSeq" id="WP_163085019.1">
    <property type="nucleotide sequence ID" value="NZ_JAAAWN010000010.1"/>
</dbReference>
<dbReference type="CDD" id="cd07005">
    <property type="entry name" value="cupin_WbuC-like"/>
    <property type="match status" value="1"/>
</dbReference>
<dbReference type="InterPro" id="IPR027565">
    <property type="entry name" value="Cupin_WbuC"/>
</dbReference>
<comment type="caution">
    <text evidence="2">The sequence shown here is derived from an EMBL/GenBank/DDBJ whole genome shotgun (WGS) entry which is preliminary data.</text>
</comment>
<dbReference type="Pfam" id="PF19480">
    <property type="entry name" value="DUF6016"/>
    <property type="match status" value="1"/>
</dbReference>
<evidence type="ECO:0000313" key="2">
    <source>
        <dbReference type="EMBL" id="NDV91374.1"/>
    </source>
</evidence>
<dbReference type="SUPFAM" id="SSF51182">
    <property type="entry name" value="RmlC-like cupins"/>
    <property type="match status" value="1"/>
</dbReference>
<proteinExistence type="predicted"/>
<dbReference type="AlphaFoldDB" id="A0A7X5LL91"/>
<dbReference type="InterPro" id="IPR046058">
    <property type="entry name" value="WbuC_cupin"/>
</dbReference>
<dbReference type="InterPro" id="IPR014710">
    <property type="entry name" value="RmlC-like_jellyroll"/>
</dbReference>
<keyword evidence="3" id="KW-1185">Reference proteome</keyword>
<gene>
    <name evidence="2" type="ORF">GTH32_09300</name>
</gene>
<dbReference type="NCBIfam" id="TIGR04366">
    <property type="entry name" value="cupin_WbuC"/>
    <property type="match status" value="1"/>
</dbReference>
<dbReference type="Proteomes" id="UP000470213">
    <property type="component" value="Unassembled WGS sequence"/>
</dbReference>
<evidence type="ECO:0000259" key="1">
    <source>
        <dbReference type="Pfam" id="PF19480"/>
    </source>
</evidence>